<dbReference type="RefSeq" id="XP_003566954.1">
    <property type="nucleotide sequence ID" value="XM_003566906.4"/>
</dbReference>
<organism evidence="3">
    <name type="scientific">Brachypodium distachyon</name>
    <name type="common">Purple false brome</name>
    <name type="synonym">Trachynia distachya</name>
    <dbReference type="NCBI Taxonomy" id="15368"/>
    <lineage>
        <taxon>Eukaryota</taxon>
        <taxon>Viridiplantae</taxon>
        <taxon>Streptophyta</taxon>
        <taxon>Embryophyta</taxon>
        <taxon>Tracheophyta</taxon>
        <taxon>Spermatophyta</taxon>
        <taxon>Magnoliopsida</taxon>
        <taxon>Liliopsida</taxon>
        <taxon>Poales</taxon>
        <taxon>Poaceae</taxon>
        <taxon>BOP clade</taxon>
        <taxon>Pooideae</taxon>
        <taxon>Stipodae</taxon>
        <taxon>Brachypodieae</taxon>
        <taxon>Brachypodium</taxon>
    </lineage>
</organism>
<protein>
    <recommendedName>
        <fullName evidence="1">Protein SirB1 N-terminal domain-containing protein</fullName>
    </recommendedName>
</protein>
<proteinExistence type="predicted"/>
<sequence length="427" mass="46566">MSCAAAWVSPSGLGSHTGSSPTPVGRRRARASYAFRASASAGVADDGRGGLLPRMVLHDSLDAAGVATEHARAAREGFARQVGKLTRLNAECSIAISRGPDLARAALCVAAEDDSLVSHSSVPLPVDAFIARLDDLSTGFLAAGFLPPSGAPPEVFFDHIDRYLYVHKGFRRTNGVSDARALYLHSVLTCRSGSALMLSLIYSEMLKTLRLYGLLDFDVEISFPHDVNTLPRGYDKHKSKLCDEPTIMTSKSLLVEILQTLKGMFWPFQSNQSSSLFLNAVAANHHGPGNVGDSQARSHGNISAIEMAAAKAAQNRLMRGVWTTVRFGDMRRALAACERLILLNHDPCELRDYAALLYHCGYYEDCLQYLASYQTSTVGQPRSNPLEVLEDDAVNNLRARVSLILAEDGWNQHKPTASYWTKNSEPW</sequence>
<dbReference type="InterPro" id="IPR032698">
    <property type="entry name" value="SirB1_N"/>
</dbReference>
<dbReference type="KEGG" id="bdi:100843960"/>
<evidence type="ECO:0000313" key="3">
    <source>
        <dbReference type="EnsemblPlants" id="KQK03856"/>
    </source>
</evidence>
<dbReference type="EMBL" id="CM000881">
    <property type="protein sequence ID" value="KQK03856.1"/>
    <property type="molecule type" value="Genomic_DNA"/>
</dbReference>
<dbReference type="PANTHER" id="PTHR31350:SF29">
    <property type="entry name" value="PROTEIN SIRB1 N-TERMINAL DOMAIN-CONTAINING PROTEIN"/>
    <property type="match status" value="1"/>
</dbReference>
<evidence type="ECO:0000313" key="2">
    <source>
        <dbReference type="EMBL" id="KQK03856.1"/>
    </source>
</evidence>
<dbReference type="EnsemblPlants" id="KQK03856">
    <property type="protein sequence ID" value="KQK03856"/>
    <property type="gene ID" value="BRADI_2g10240v3"/>
</dbReference>
<dbReference type="Proteomes" id="UP000008810">
    <property type="component" value="Chromosome 2"/>
</dbReference>
<dbReference type="AlphaFoldDB" id="I1HEE0"/>
<dbReference type="PANTHER" id="PTHR31350">
    <property type="entry name" value="SI:DKEY-261L7.2"/>
    <property type="match status" value="1"/>
</dbReference>
<reference evidence="2 3" key="1">
    <citation type="journal article" date="2010" name="Nature">
        <title>Genome sequencing and analysis of the model grass Brachypodium distachyon.</title>
        <authorList>
            <consortium name="International Brachypodium Initiative"/>
        </authorList>
    </citation>
    <scope>NUCLEOTIDE SEQUENCE [LARGE SCALE GENOMIC DNA]</scope>
    <source>
        <strain evidence="2 3">Bd21</strain>
    </source>
</reference>
<evidence type="ECO:0000313" key="4">
    <source>
        <dbReference type="Proteomes" id="UP000008810"/>
    </source>
</evidence>
<evidence type="ECO:0000259" key="1">
    <source>
        <dbReference type="Pfam" id="PF13369"/>
    </source>
</evidence>
<dbReference type="STRING" id="15368.I1HEE0"/>
<feature type="domain" description="Protein SirB1 N-terminal" evidence="1">
    <location>
        <begin position="151"/>
        <end position="211"/>
    </location>
</feature>
<dbReference type="OrthoDB" id="611769at2759"/>
<gene>
    <name evidence="3" type="primary">LOC100843960</name>
    <name evidence="2" type="ORF">BRADI_2g10240v3</name>
</gene>
<dbReference type="HOGENOM" id="CLU_050307_0_0_1"/>
<dbReference type="GeneID" id="100843960"/>
<dbReference type="eggNOG" id="ENOG502QTEM">
    <property type="taxonomic scope" value="Eukaryota"/>
</dbReference>
<reference evidence="2" key="2">
    <citation type="submission" date="2017-06" db="EMBL/GenBank/DDBJ databases">
        <title>WGS assembly of Brachypodium distachyon.</title>
        <authorList>
            <consortium name="The International Brachypodium Initiative"/>
            <person name="Lucas S."/>
            <person name="Harmon-Smith M."/>
            <person name="Lail K."/>
            <person name="Tice H."/>
            <person name="Grimwood J."/>
            <person name="Bruce D."/>
            <person name="Barry K."/>
            <person name="Shu S."/>
            <person name="Lindquist E."/>
            <person name="Wang M."/>
            <person name="Pitluck S."/>
            <person name="Vogel J.P."/>
            <person name="Garvin D.F."/>
            <person name="Mockler T.C."/>
            <person name="Schmutz J."/>
            <person name="Rokhsar D."/>
            <person name="Bevan M.W."/>
        </authorList>
    </citation>
    <scope>NUCLEOTIDE SEQUENCE</scope>
    <source>
        <strain evidence="2">Bd21</strain>
    </source>
</reference>
<dbReference type="OMA" id="VWVPSPC"/>
<accession>I1HEE0</accession>
<keyword evidence="4" id="KW-1185">Reference proteome</keyword>
<name>I1HEE0_BRADI</name>
<dbReference type="Pfam" id="PF13369">
    <property type="entry name" value="Transglut_core2"/>
    <property type="match status" value="1"/>
</dbReference>
<dbReference type="Gramene" id="KQK03856">
    <property type="protein sequence ID" value="KQK03856"/>
    <property type="gene ID" value="BRADI_2g10240v3"/>
</dbReference>
<reference evidence="3" key="3">
    <citation type="submission" date="2018-08" db="UniProtKB">
        <authorList>
            <consortium name="EnsemblPlants"/>
        </authorList>
    </citation>
    <scope>IDENTIFICATION</scope>
    <source>
        <strain evidence="3">cv. Bd21</strain>
    </source>
</reference>